<dbReference type="AlphaFoldDB" id="A0A6A7C334"/>
<dbReference type="GO" id="GO:0030688">
    <property type="term" value="C:preribosome, small subunit precursor"/>
    <property type="evidence" value="ECO:0007669"/>
    <property type="project" value="TreeGrafter"/>
</dbReference>
<dbReference type="GO" id="GO:0005829">
    <property type="term" value="C:cytosol"/>
    <property type="evidence" value="ECO:0007669"/>
    <property type="project" value="TreeGrafter"/>
</dbReference>
<dbReference type="GO" id="GO:0000056">
    <property type="term" value="P:ribosomal small subunit export from nucleus"/>
    <property type="evidence" value="ECO:0007669"/>
    <property type="project" value="TreeGrafter"/>
</dbReference>
<feature type="compositionally biased region" description="Basic and acidic residues" evidence="2">
    <location>
        <begin position="176"/>
        <end position="188"/>
    </location>
</feature>
<gene>
    <name evidence="3" type="ORF">K470DRAFT_256521</name>
</gene>
<dbReference type="GO" id="GO:0005634">
    <property type="term" value="C:nucleus"/>
    <property type="evidence" value="ECO:0007669"/>
    <property type="project" value="TreeGrafter"/>
</dbReference>
<feature type="region of interest" description="Disordered" evidence="2">
    <location>
        <begin position="360"/>
        <end position="397"/>
    </location>
</feature>
<dbReference type="Proteomes" id="UP000799421">
    <property type="component" value="Unassembled WGS sequence"/>
</dbReference>
<dbReference type="GO" id="GO:0042274">
    <property type="term" value="P:ribosomal small subunit biogenesis"/>
    <property type="evidence" value="ECO:0007669"/>
    <property type="project" value="InterPro"/>
</dbReference>
<feature type="compositionally biased region" description="Low complexity" evidence="2">
    <location>
        <begin position="245"/>
        <end position="257"/>
    </location>
</feature>
<evidence type="ECO:0000313" key="3">
    <source>
        <dbReference type="EMBL" id="KAF2861986.1"/>
    </source>
</evidence>
<evidence type="ECO:0000256" key="2">
    <source>
        <dbReference type="SAM" id="MobiDB-lite"/>
    </source>
</evidence>
<feature type="compositionally biased region" description="Polar residues" evidence="2">
    <location>
        <begin position="272"/>
        <end position="286"/>
    </location>
</feature>
<dbReference type="OrthoDB" id="5852896at2759"/>
<feature type="compositionally biased region" description="Basic residues" evidence="2">
    <location>
        <begin position="361"/>
        <end position="374"/>
    </location>
</feature>
<accession>A0A6A7C334</accession>
<reference evidence="3" key="1">
    <citation type="journal article" date="2020" name="Stud. Mycol.">
        <title>101 Dothideomycetes genomes: a test case for predicting lifestyles and emergence of pathogens.</title>
        <authorList>
            <person name="Haridas S."/>
            <person name="Albert R."/>
            <person name="Binder M."/>
            <person name="Bloem J."/>
            <person name="Labutti K."/>
            <person name="Salamov A."/>
            <person name="Andreopoulos B."/>
            <person name="Baker S."/>
            <person name="Barry K."/>
            <person name="Bills G."/>
            <person name="Bluhm B."/>
            <person name="Cannon C."/>
            <person name="Castanera R."/>
            <person name="Culley D."/>
            <person name="Daum C."/>
            <person name="Ezra D."/>
            <person name="Gonzalez J."/>
            <person name="Henrissat B."/>
            <person name="Kuo A."/>
            <person name="Liang C."/>
            <person name="Lipzen A."/>
            <person name="Lutzoni F."/>
            <person name="Magnuson J."/>
            <person name="Mondo S."/>
            <person name="Nolan M."/>
            <person name="Ohm R."/>
            <person name="Pangilinan J."/>
            <person name="Park H.-J."/>
            <person name="Ramirez L."/>
            <person name="Alfaro M."/>
            <person name="Sun H."/>
            <person name="Tritt A."/>
            <person name="Yoshinaga Y."/>
            <person name="Zwiers L.-H."/>
            <person name="Turgeon B."/>
            <person name="Goodwin S."/>
            <person name="Spatafora J."/>
            <person name="Crous P."/>
            <person name="Grigoriev I."/>
        </authorList>
    </citation>
    <scope>NUCLEOTIDE SEQUENCE</scope>
    <source>
        <strain evidence="3">CBS 480.64</strain>
    </source>
</reference>
<keyword evidence="4" id="KW-1185">Reference proteome</keyword>
<dbReference type="PANTHER" id="PTHR21531:SF0">
    <property type="entry name" value="PROTEIN LTV1 HOMOLOG"/>
    <property type="match status" value="1"/>
</dbReference>
<protein>
    <submittedName>
        <fullName evidence="3">Low temperature viability protein</fullName>
    </submittedName>
</protein>
<sequence>MPRKCIDKKTATTYQVVHRSQQDPLIHDDDVSQMVFAEKATKRVRQRRDLEEEFGPSIRSNEGEAAQHGVFFDDSSYDYMQHMRDLGNGGGSVTWVEAPATKQKKIALDDALSNLSLTESTTSERIYQSQQNVPDDIKGFQLDMDPRLREVLEALEDEEYVDDGEEDLFKELTMDRTEVSKDEWERLGEQQLFQDEDDRGWESDDTIRGEPQPPITGNAPENVQAPTPADPTNGAWLKEFRQFKAAGAAAPPSEGPSMVTSYRHKKRKGAKTNPSTFSMSSASVPRTEQHKLLDERFDRMLEKDELDWEGSEVGSMVSGMSSVSQLSRYSAAPSYCSSTDPGAAKTWRPDLDDILDGYLSKHSRAGKGGRRIKRFGPQEGMEQLDEIRKGLGPAKVK</sequence>
<comment type="similarity">
    <text evidence="1">Belongs to the LTV1 family.</text>
</comment>
<evidence type="ECO:0000256" key="1">
    <source>
        <dbReference type="ARBA" id="ARBA00009078"/>
    </source>
</evidence>
<name>A0A6A7C334_9PEZI</name>
<organism evidence="3 4">
    <name type="scientific">Piedraia hortae CBS 480.64</name>
    <dbReference type="NCBI Taxonomy" id="1314780"/>
    <lineage>
        <taxon>Eukaryota</taxon>
        <taxon>Fungi</taxon>
        <taxon>Dikarya</taxon>
        <taxon>Ascomycota</taxon>
        <taxon>Pezizomycotina</taxon>
        <taxon>Dothideomycetes</taxon>
        <taxon>Dothideomycetidae</taxon>
        <taxon>Capnodiales</taxon>
        <taxon>Piedraiaceae</taxon>
        <taxon>Piedraia</taxon>
    </lineage>
</organism>
<dbReference type="EMBL" id="MU005969">
    <property type="protein sequence ID" value="KAF2861986.1"/>
    <property type="molecule type" value="Genomic_DNA"/>
</dbReference>
<feature type="region of interest" description="Disordered" evidence="2">
    <location>
        <begin position="176"/>
        <end position="290"/>
    </location>
</feature>
<evidence type="ECO:0000313" key="4">
    <source>
        <dbReference type="Proteomes" id="UP000799421"/>
    </source>
</evidence>
<proteinExistence type="inferred from homology"/>
<dbReference type="InterPro" id="IPR007307">
    <property type="entry name" value="Ltv1"/>
</dbReference>
<dbReference type="Pfam" id="PF04180">
    <property type="entry name" value="LTV"/>
    <property type="match status" value="1"/>
</dbReference>
<dbReference type="PANTHER" id="PTHR21531">
    <property type="entry name" value="LOW-TEMPERATURE VIABILITY PROTEIN LTV1-RELATED"/>
    <property type="match status" value="1"/>
</dbReference>